<organism evidence="2 3">
    <name type="scientific">Anaerotruncus colihominis</name>
    <dbReference type="NCBI Taxonomy" id="169435"/>
    <lineage>
        <taxon>Bacteria</taxon>
        <taxon>Bacillati</taxon>
        <taxon>Bacillota</taxon>
        <taxon>Clostridia</taxon>
        <taxon>Eubacteriales</taxon>
        <taxon>Oscillospiraceae</taxon>
        <taxon>Anaerotruncus</taxon>
    </lineage>
</organism>
<evidence type="ECO:0000313" key="3">
    <source>
        <dbReference type="Proteomes" id="UP000446348"/>
    </source>
</evidence>
<dbReference type="InterPro" id="IPR025580">
    <property type="entry name" value="Gp46"/>
</dbReference>
<protein>
    <submittedName>
        <fullName evidence="2">DUF4355 domain-containing protein</fullName>
    </submittedName>
</protein>
<feature type="compositionally biased region" description="Basic and acidic residues" evidence="1">
    <location>
        <begin position="130"/>
        <end position="145"/>
    </location>
</feature>
<dbReference type="AlphaFoldDB" id="A0A845RNH7"/>
<gene>
    <name evidence="2" type="ORF">D3Z39_16045</name>
</gene>
<accession>A0A845RNH7</accession>
<comment type="caution">
    <text evidence="2">The sequence shown here is derived from an EMBL/GenBank/DDBJ whole genome shotgun (WGS) entry which is preliminary data.</text>
</comment>
<feature type="compositionally biased region" description="Basic and acidic residues" evidence="1">
    <location>
        <begin position="75"/>
        <end position="84"/>
    </location>
</feature>
<evidence type="ECO:0000256" key="1">
    <source>
        <dbReference type="SAM" id="MobiDB-lite"/>
    </source>
</evidence>
<dbReference type="EMBL" id="QXWZ01000046">
    <property type="protein sequence ID" value="NBI80341.1"/>
    <property type="molecule type" value="Genomic_DNA"/>
</dbReference>
<feature type="compositionally biased region" description="Low complexity" evidence="1">
    <location>
        <begin position="102"/>
        <end position="124"/>
    </location>
</feature>
<reference evidence="2 3" key="1">
    <citation type="submission" date="2018-08" db="EMBL/GenBank/DDBJ databases">
        <title>Murine metabolic-syndrome-specific gut microbial biobank.</title>
        <authorList>
            <person name="Liu C."/>
        </authorList>
    </citation>
    <scope>NUCLEOTIDE SEQUENCE [LARGE SCALE GENOMIC DNA]</scope>
    <source>
        <strain evidence="2 3">X69</strain>
    </source>
</reference>
<dbReference type="Proteomes" id="UP000446348">
    <property type="component" value="Unassembled WGS sequence"/>
</dbReference>
<dbReference type="Pfam" id="PF14265">
    <property type="entry name" value="DUF4355"/>
    <property type="match status" value="1"/>
</dbReference>
<evidence type="ECO:0000313" key="2">
    <source>
        <dbReference type="EMBL" id="NBI80341.1"/>
    </source>
</evidence>
<name>A0A845RNH7_9FIRM</name>
<proteinExistence type="predicted"/>
<feature type="compositionally biased region" description="Low complexity" evidence="1">
    <location>
        <begin position="16"/>
        <end position="51"/>
    </location>
</feature>
<dbReference type="OrthoDB" id="1863201at2"/>
<feature type="region of interest" description="Disordered" evidence="1">
    <location>
        <begin position="1"/>
        <end position="145"/>
    </location>
</feature>
<sequence>MPKLPKEELIMADIITTTGTAAPAAGGEPQNRNPQQAAQQPAAPTAEQRTAFQRFWDSLFGGGKEETSPGSSEEGAGKDGDPAPREGGGAKQEPQGGKIYSEADVNAKIAAAKAAWEAEQQEQQRLSRLTPEERARAEGEARNKELEKLRSELLQRDLKDAALKKLADDGFPVGLADLLAYTDQESMEKSLKHTQDVFKSALEAAVKERLRGKTPEGLGGGAKAENAVKDQIAQGIRGGMM</sequence>